<evidence type="ECO:0000313" key="1">
    <source>
        <dbReference type="EMBL" id="KKM01708.1"/>
    </source>
</evidence>
<dbReference type="EMBL" id="LAZR01017122">
    <property type="protein sequence ID" value="KKM01708.1"/>
    <property type="molecule type" value="Genomic_DNA"/>
</dbReference>
<dbReference type="AlphaFoldDB" id="A0A0F9JRU9"/>
<proteinExistence type="predicted"/>
<reference evidence="1" key="1">
    <citation type="journal article" date="2015" name="Nature">
        <title>Complex archaea that bridge the gap between prokaryotes and eukaryotes.</title>
        <authorList>
            <person name="Spang A."/>
            <person name="Saw J.H."/>
            <person name="Jorgensen S.L."/>
            <person name="Zaremba-Niedzwiedzka K."/>
            <person name="Martijn J."/>
            <person name="Lind A.E."/>
            <person name="van Eijk R."/>
            <person name="Schleper C."/>
            <person name="Guy L."/>
            <person name="Ettema T.J."/>
        </authorList>
    </citation>
    <scope>NUCLEOTIDE SEQUENCE</scope>
</reference>
<protein>
    <submittedName>
        <fullName evidence="1">Uncharacterized protein</fullName>
    </submittedName>
</protein>
<gene>
    <name evidence="1" type="ORF">LCGC14_1791680</name>
</gene>
<organism evidence="1">
    <name type="scientific">marine sediment metagenome</name>
    <dbReference type="NCBI Taxonomy" id="412755"/>
    <lineage>
        <taxon>unclassified sequences</taxon>
        <taxon>metagenomes</taxon>
        <taxon>ecological metagenomes</taxon>
    </lineage>
</organism>
<accession>A0A0F9JRU9</accession>
<comment type="caution">
    <text evidence="1">The sequence shown here is derived from an EMBL/GenBank/DDBJ whole genome shotgun (WGS) entry which is preliminary data.</text>
</comment>
<sequence>MAIKVVSRDEVNEYKLDSEIRQMKEMEVAMVAQMKESLLCLTNLDYLHEIQNYIDDLIREWGDRELKTEDYEDDED</sequence>
<name>A0A0F9JRU9_9ZZZZ</name>